<dbReference type="PANTHER" id="PTHR11532">
    <property type="entry name" value="PROTEASE M14 CARBOXYPEPTIDASE"/>
    <property type="match status" value="1"/>
</dbReference>
<evidence type="ECO:0000256" key="3">
    <source>
        <dbReference type="ARBA" id="ARBA00022645"/>
    </source>
</evidence>
<evidence type="ECO:0000256" key="6">
    <source>
        <dbReference type="ARBA" id="ARBA00022833"/>
    </source>
</evidence>
<dbReference type="Gene3D" id="3.40.630.10">
    <property type="entry name" value="Zn peptidases"/>
    <property type="match status" value="2"/>
</dbReference>
<dbReference type="GO" id="GO:0008270">
    <property type="term" value="F:zinc ion binding"/>
    <property type="evidence" value="ECO:0007669"/>
    <property type="project" value="InterPro"/>
</dbReference>
<evidence type="ECO:0000256" key="7">
    <source>
        <dbReference type="ARBA" id="ARBA00023049"/>
    </source>
</evidence>
<dbReference type="InterPro" id="IPR057247">
    <property type="entry name" value="CARBOXYPEPT_ZN_2"/>
</dbReference>
<gene>
    <name evidence="11" type="ORF">EOD39_19681</name>
</gene>
<feature type="domain" description="Peptidase M14" evidence="10">
    <location>
        <begin position="123"/>
        <end position="382"/>
    </location>
</feature>
<evidence type="ECO:0000256" key="9">
    <source>
        <dbReference type="SAM" id="MobiDB-lite"/>
    </source>
</evidence>
<dbReference type="FunFam" id="3.40.630.10:FF:000043">
    <property type="entry name" value="Carboxypeptidase D"/>
    <property type="match status" value="1"/>
</dbReference>
<keyword evidence="4" id="KW-0645">Protease</keyword>
<keyword evidence="12" id="KW-1185">Reference proteome</keyword>
<feature type="active site" description="Proton donor/acceptor" evidence="8">
    <location>
        <position position="17"/>
    </location>
</feature>
<dbReference type="PROSITE" id="PS00133">
    <property type="entry name" value="CARBOXYPEPT_ZN_2"/>
    <property type="match status" value="1"/>
</dbReference>
<dbReference type="PRINTS" id="PR00765">
    <property type="entry name" value="CRBOXYPTASEA"/>
</dbReference>
<accession>A0A444UXI9</accession>
<evidence type="ECO:0000256" key="1">
    <source>
        <dbReference type="ARBA" id="ARBA00001947"/>
    </source>
</evidence>
<sequence>MQDYNYLKGNCMEITLELTCCKHPPASELPKEWDNNRESLLAYMEKVHIGVKGFVKNSVTSGWISDAEITVSGIDHNVTTGQFGDYIRLLLPGSYNITASAPGRTVVNGEARLKEVPEETYRKYYRYEELTGLLKALAQTHPHIANLSSVGQSVQGRELWVMQITKDPTAEVPGKPKLKYVGNMHGDETVSRQVLVYLIEYLLDRYGKDDRITKLVDEADINIMPSMNPDGFEKSVEGDCEGEHGGRENARGKDLNRSFPDQFETIDVPMEDVPEVAAVMKWIQDKRFVLSGNLHGGSVVASYPFDDSLKHKVTGEYSPSSDDKLFRYLARSYAEHHPLMKTGEPHCPDTPDETFKDGITNGAQWYDVSGKRMYRCSLHGNV</sequence>
<reference evidence="11 12" key="1">
    <citation type="submission" date="2019-01" db="EMBL/GenBank/DDBJ databases">
        <title>Draft Genome and Complete Hox-Cluster Characterization of the Sterlet Sturgeon (Acipenser ruthenus).</title>
        <authorList>
            <person name="Wei Q."/>
        </authorList>
    </citation>
    <scope>NUCLEOTIDE SEQUENCE [LARGE SCALE GENOMIC DNA]</scope>
    <source>
        <strain evidence="11">WHYD16114868_AA</strain>
        <tissue evidence="11">Blood</tissue>
    </source>
</reference>
<feature type="domain" description="Peptidase M14" evidence="10">
    <location>
        <begin position="1"/>
        <end position="47"/>
    </location>
</feature>
<comment type="caution">
    <text evidence="11">The sequence shown here is derived from an EMBL/GenBank/DDBJ whole genome shotgun (WGS) entry which is preliminary data.</text>
</comment>
<dbReference type="PROSITE" id="PS52035">
    <property type="entry name" value="PEPTIDASE_M14"/>
    <property type="match status" value="2"/>
</dbReference>
<dbReference type="GO" id="GO:0016485">
    <property type="term" value="P:protein processing"/>
    <property type="evidence" value="ECO:0007669"/>
    <property type="project" value="TreeGrafter"/>
</dbReference>
<feature type="compositionally biased region" description="Basic and acidic residues" evidence="9">
    <location>
        <begin position="231"/>
        <end position="256"/>
    </location>
</feature>
<dbReference type="InterPro" id="IPR000834">
    <property type="entry name" value="Peptidase_M14"/>
</dbReference>
<dbReference type="Pfam" id="PF00246">
    <property type="entry name" value="Peptidase_M14"/>
    <property type="match status" value="2"/>
</dbReference>
<name>A0A444UXI9_ACIRT</name>
<comment type="similarity">
    <text evidence="2 8">Belongs to the peptidase M14 family.</text>
</comment>
<keyword evidence="5" id="KW-0479">Metal-binding</keyword>
<dbReference type="CDD" id="cd11308">
    <property type="entry name" value="Peptidase_M14NE-CP-C_like"/>
    <property type="match status" value="1"/>
</dbReference>
<organism evidence="11 12">
    <name type="scientific">Acipenser ruthenus</name>
    <name type="common">Sterlet sturgeon</name>
    <dbReference type="NCBI Taxonomy" id="7906"/>
    <lineage>
        <taxon>Eukaryota</taxon>
        <taxon>Metazoa</taxon>
        <taxon>Chordata</taxon>
        <taxon>Craniata</taxon>
        <taxon>Vertebrata</taxon>
        <taxon>Euteleostomi</taxon>
        <taxon>Actinopterygii</taxon>
        <taxon>Chondrostei</taxon>
        <taxon>Acipenseriformes</taxon>
        <taxon>Acipenseridae</taxon>
        <taxon>Acipenser</taxon>
    </lineage>
</organism>
<dbReference type="Proteomes" id="UP000289886">
    <property type="component" value="Unassembled WGS sequence"/>
</dbReference>
<dbReference type="GO" id="GO:0005615">
    <property type="term" value="C:extracellular space"/>
    <property type="evidence" value="ECO:0007669"/>
    <property type="project" value="TreeGrafter"/>
</dbReference>
<protein>
    <submittedName>
        <fullName evidence="11">Carboxypeptidase D</fullName>
    </submittedName>
</protein>
<comment type="caution">
    <text evidence="8">Lacks conserved residue(s) required for the propagation of feature annotation.</text>
</comment>
<dbReference type="Gene3D" id="2.60.40.1120">
    <property type="entry name" value="Carboxypeptidase-like, regulatory domain"/>
    <property type="match status" value="1"/>
</dbReference>
<keyword evidence="7" id="KW-0482">Metalloprotease</keyword>
<feature type="region of interest" description="Disordered" evidence="9">
    <location>
        <begin position="227"/>
        <end position="257"/>
    </location>
</feature>
<dbReference type="SUPFAM" id="SSF53187">
    <property type="entry name" value="Zn-dependent exopeptidases"/>
    <property type="match status" value="2"/>
</dbReference>
<keyword evidence="7" id="KW-0378">Hydrolase</keyword>
<dbReference type="PANTHER" id="PTHR11532:SF57">
    <property type="entry name" value="CARBOXYPEPTIDASE D, B"/>
    <property type="match status" value="1"/>
</dbReference>
<evidence type="ECO:0000256" key="2">
    <source>
        <dbReference type="ARBA" id="ARBA00005988"/>
    </source>
</evidence>
<evidence type="ECO:0000259" key="10">
    <source>
        <dbReference type="PROSITE" id="PS52035"/>
    </source>
</evidence>
<keyword evidence="6" id="KW-0862">Zinc</keyword>
<dbReference type="InterPro" id="IPR057246">
    <property type="entry name" value="CARBOXYPEPT_ZN_1"/>
</dbReference>
<evidence type="ECO:0000256" key="8">
    <source>
        <dbReference type="PROSITE-ProRule" id="PRU01379"/>
    </source>
</evidence>
<dbReference type="GO" id="GO:0006518">
    <property type="term" value="P:peptide metabolic process"/>
    <property type="evidence" value="ECO:0007669"/>
    <property type="project" value="TreeGrafter"/>
</dbReference>
<dbReference type="GO" id="GO:0004181">
    <property type="term" value="F:metallocarboxypeptidase activity"/>
    <property type="evidence" value="ECO:0007669"/>
    <property type="project" value="InterPro"/>
</dbReference>
<evidence type="ECO:0000313" key="12">
    <source>
        <dbReference type="Proteomes" id="UP000289886"/>
    </source>
</evidence>
<comment type="cofactor">
    <cofactor evidence="1">
        <name>Zn(2+)</name>
        <dbReference type="ChEBI" id="CHEBI:29105"/>
    </cofactor>
</comment>
<proteinExistence type="inferred from homology"/>
<dbReference type="AlphaFoldDB" id="A0A444UXI9"/>
<dbReference type="SMART" id="SM00631">
    <property type="entry name" value="Zn_pept"/>
    <property type="match status" value="1"/>
</dbReference>
<evidence type="ECO:0000256" key="5">
    <source>
        <dbReference type="ARBA" id="ARBA00022723"/>
    </source>
</evidence>
<dbReference type="EMBL" id="SCEB01005518">
    <property type="protein sequence ID" value="RXM92867.1"/>
    <property type="molecule type" value="Genomic_DNA"/>
</dbReference>
<evidence type="ECO:0000313" key="11">
    <source>
        <dbReference type="EMBL" id="RXM92867.1"/>
    </source>
</evidence>
<dbReference type="InterPro" id="IPR050753">
    <property type="entry name" value="Peptidase_M14_domain"/>
</dbReference>
<dbReference type="PROSITE" id="PS00132">
    <property type="entry name" value="CARBOXYPEPT_ZN_1"/>
    <property type="match status" value="1"/>
</dbReference>
<keyword evidence="3 11" id="KW-0121">Carboxypeptidase</keyword>
<evidence type="ECO:0000256" key="4">
    <source>
        <dbReference type="ARBA" id="ARBA00022670"/>
    </source>
</evidence>